<protein>
    <submittedName>
        <fullName evidence="1">Uncharacterized protein</fullName>
    </submittedName>
</protein>
<comment type="caution">
    <text evidence="1">The sequence shown here is derived from an EMBL/GenBank/DDBJ whole genome shotgun (WGS) entry which is preliminary data.</text>
</comment>
<accession>A0A545W7E1</accession>
<organism evidence="1 2">
    <name type="scientific">Cordyceps javanica</name>
    <dbReference type="NCBI Taxonomy" id="43265"/>
    <lineage>
        <taxon>Eukaryota</taxon>
        <taxon>Fungi</taxon>
        <taxon>Dikarya</taxon>
        <taxon>Ascomycota</taxon>
        <taxon>Pezizomycotina</taxon>
        <taxon>Sordariomycetes</taxon>
        <taxon>Hypocreomycetidae</taxon>
        <taxon>Hypocreales</taxon>
        <taxon>Cordycipitaceae</taxon>
        <taxon>Cordyceps</taxon>
    </lineage>
</organism>
<reference evidence="1 2" key="1">
    <citation type="journal article" date="2019" name="Appl. Microbiol. Biotechnol.">
        <title>Genome sequence of Isaria javanica and comparative genome analysis insights into family S53 peptidase evolution in fungal entomopathogens.</title>
        <authorList>
            <person name="Lin R."/>
            <person name="Zhang X."/>
            <person name="Xin B."/>
            <person name="Zou M."/>
            <person name="Gao Y."/>
            <person name="Qin F."/>
            <person name="Hu Q."/>
            <person name="Xie B."/>
            <person name="Cheng X."/>
        </authorList>
    </citation>
    <scope>NUCLEOTIDE SEQUENCE [LARGE SCALE GENOMIC DNA]</scope>
    <source>
        <strain evidence="1 2">IJ1G</strain>
    </source>
</reference>
<sequence length="89" mass="9682">MPCHGRVSTTIIKNAVGRLHCLDSTAGPTVGANGRAGPCAQCHARLRQYELLQRTTQLPNRHGTPRKKHDTATVRVVKTVPSFHEAACE</sequence>
<dbReference type="AlphaFoldDB" id="A0A545W7E1"/>
<name>A0A545W7E1_9HYPO</name>
<keyword evidence="2" id="KW-1185">Reference proteome</keyword>
<dbReference type="Proteomes" id="UP000315783">
    <property type="component" value="Unassembled WGS sequence"/>
</dbReference>
<proteinExistence type="predicted"/>
<evidence type="ECO:0000313" key="1">
    <source>
        <dbReference type="EMBL" id="TQV98633.1"/>
    </source>
</evidence>
<dbReference type="EMBL" id="SPUK01000003">
    <property type="protein sequence ID" value="TQV98633.1"/>
    <property type="molecule type" value="Genomic_DNA"/>
</dbReference>
<evidence type="ECO:0000313" key="2">
    <source>
        <dbReference type="Proteomes" id="UP000315783"/>
    </source>
</evidence>
<gene>
    <name evidence="1" type="ORF">IF1G_02713</name>
</gene>